<dbReference type="eggNOG" id="COG2188">
    <property type="taxonomic scope" value="Bacteria"/>
</dbReference>
<dbReference type="RefSeq" id="WP_011187663.1">
    <property type="nucleotide sequence ID" value="NC_006138.1"/>
</dbReference>
<name>Q6AR77_DESPS</name>
<keyword evidence="3" id="KW-1185">Reference proteome</keyword>
<dbReference type="KEGG" id="dps:DP0418"/>
<accession>Q6AR77</accession>
<dbReference type="OrthoDB" id="3199595at2"/>
<dbReference type="STRING" id="177439.DP0418"/>
<organism evidence="2 3">
    <name type="scientific">Desulfotalea psychrophila (strain LSv54 / DSM 12343)</name>
    <dbReference type="NCBI Taxonomy" id="177439"/>
    <lineage>
        <taxon>Bacteria</taxon>
        <taxon>Pseudomonadati</taxon>
        <taxon>Thermodesulfobacteriota</taxon>
        <taxon>Desulfobulbia</taxon>
        <taxon>Desulfobulbales</taxon>
        <taxon>Desulfocapsaceae</taxon>
        <taxon>Desulfotalea</taxon>
    </lineage>
</organism>
<evidence type="ECO:0000313" key="3">
    <source>
        <dbReference type="Proteomes" id="UP000000602"/>
    </source>
</evidence>
<evidence type="ECO:0000313" key="2">
    <source>
        <dbReference type="EMBL" id="CAG35147.1"/>
    </source>
</evidence>
<dbReference type="EMBL" id="CR522870">
    <property type="protein sequence ID" value="CAG35147.1"/>
    <property type="molecule type" value="Genomic_DNA"/>
</dbReference>
<reference evidence="3" key="1">
    <citation type="journal article" date="2004" name="Environ. Microbiol.">
        <title>The genome of Desulfotalea psychrophila, a sulfate-reducing bacterium from permanently cold Arctic sediments.</title>
        <authorList>
            <person name="Rabus R."/>
            <person name="Ruepp A."/>
            <person name="Frickey T."/>
            <person name="Rattei T."/>
            <person name="Fartmann B."/>
            <person name="Stark M."/>
            <person name="Bauer M."/>
            <person name="Zibat A."/>
            <person name="Lombardot T."/>
            <person name="Becker I."/>
            <person name="Amann J."/>
            <person name="Gellner K."/>
            <person name="Teeling H."/>
            <person name="Leuschner W.D."/>
            <person name="Gloeckner F.-O."/>
            <person name="Lupas A.N."/>
            <person name="Amann R."/>
            <person name="Klenk H.-P."/>
        </authorList>
    </citation>
    <scope>NUCLEOTIDE SEQUENCE [LARGE SCALE GENOMIC DNA]</scope>
    <source>
        <strain evidence="3">DSM 12343 / LSv54</strain>
    </source>
</reference>
<evidence type="ECO:0000256" key="1">
    <source>
        <dbReference type="SAM" id="MobiDB-lite"/>
    </source>
</evidence>
<protein>
    <submittedName>
        <fullName evidence="2">Uncharacterized protein</fullName>
    </submittedName>
</protein>
<dbReference type="Proteomes" id="UP000000602">
    <property type="component" value="Chromosome"/>
</dbReference>
<dbReference type="HOGENOM" id="CLU_890610_0_0_7"/>
<dbReference type="AlphaFoldDB" id="Q6AR77"/>
<proteinExistence type="predicted"/>
<feature type="region of interest" description="Disordered" evidence="1">
    <location>
        <begin position="130"/>
        <end position="151"/>
    </location>
</feature>
<gene>
    <name evidence="2" type="ordered locus">DP0418</name>
</gene>
<sequence length="312" mass="35876">MNKGWVKIDRELLEHWSWNGAIFSEGQAIVDLHLRASHKTRTIRLRSGLVTIHRGQLARSENTLANDWGWSRGKVRRFLSLLERDNIIGQQKNNQTTIITILNYDVKEDSKNTTPAQGGTACGIRIRKKEERSNKRKEKKNTIPIGDPLPDKAQTVHRELIPSGFAFDTWTKMLAYLRTKGALAGGRIKAIVTEIAKAKALSFSPADCLACMLHHGWRGFKATWLSTSAFYRERMAQAANHHWQDETKRTRKKIESYEKPQPTNRRRWLFDESYMLKLEGRITQKQRDDIIAGILDITSFLSRKSTAHCQRA</sequence>